<evidence type="ECO:0000313" key="1">
    <source>
        <dbReference type="EMBL" id="KAI0038647.1"/>
    </source>
</evidence>
<dbReference type="EMBL" id="MU276445">
    <property type="protein sequence ID" value="KAI0038647.1"/>
    <property type="molecule type" value="Genomic_DNA"/>
</dbReference>
<gene>
    <name evidence="1" type="ORF">FA95DRAFT_1188577</name>
</gene>
<reference evidence="1" key="1">
    <citation type="submission" date="2021-02" db="EMBL/GenBank/DDBJ databases">
        <authorList>
            <consortium name="DOE Joint Genome Institute"/>
            <person name="Ahrendt S."/>
            <person name="Looney B.P."/>
            <person name="Miyauchi S."/>
            <person name="Morin E."/>
            <person name="Drula E."/>
            <person name="Courty P.E."/>
            <person name="Chicoki N."/>
            <person name="Fauchery L."/>
            <person name="Kohler A."/>
            <person name="Kuo A."/>
            <person name="Labutti K."/>
            <person name="Pangilinan J."/>
            <person name="Lipzen A."/>
            <person name="Riley R."/>
            <person name="Andreopoulos W."/>
            <person name="He G."/>
            <person name="Johnson J."/>
            <person name="Barry K.W."/>
            <person name="Grigoriev I.V."/>
            <person name="Nagy L."/>
            <person name="Hibbett D."/>
            <person name="Henrissat B."/>
            <person name="Matheny P.B."/>
            <person name="Labbe J."/>
            <person name="Martin F."/>
        </authorList>
    </citation>
    <scope>NUCLEOTIDE SEQUENCE</scope>
    <source>
        <strain evidence="1">FP105234-sp</strain>
    </source>
</reference>
<sequence length="367" mass="40317">MGEAWSPRGTWTARLDARGSNSRAQDRATLAQLEQPRSRPTFALDERLHAATTWTRPSRRLAPSTRRASSQLDDVQGRASLALKTSRGRGARPWARHQLLEDGALGRAQLEQRWSRHVSRTVDWTRPSRVNVQSSTRRTPAFNASARRPVHGCAGRARCACAGRALDARVARTSHDDGAHDEPRQEGARGQEGAQVERRKRRAASWTRRIKTTLQRRAIGRARIAPARQSRRARHMGGIHGLLARQRRRGQHSRRHGSSAADSKVYARSTSRPPVLERRNLGHAHGAHLGRGASRWRGVREEDGRVGYARCVALGAAGTRERAARAMRASSAWSGSASQGPRAGGVVRKGRWGGGGSRRGADSGASR</sequence>
<name>A0ACB8R436_9AGAM</name>
<comment type="caution">
    <text evidence="1">The sequence shown here is derived from an EMBL/GenBank/DDBJ whole genome shotgun (WGS) entry which is preliminary data.</text>
</comment>
<evidence type="ECO:0000313" key="2">
    <source>
        <dbReference type="Proteomes" id="UP000814033"/>
    </source>
</evidence>
<organism evidence="1 2">
    <name type="scientific">Auriscalpium vulgare</name>
    <dbReference type="NCBI Taxonomy" id="40419"/>
    <lineage>
        <taxon>Eukaryota</taxon>
        <taxon>Fungi</taxon>
        <taxon>Dikarya</taxon>
        <taxon>Basidiomycota</taxon>
        <taxon>Agaricomycotina</taxon>
        <taxon>Agaricomycetes</taxon>
        <taxon>Russulales</taxon>
        <taxon>Auriscalpiaceae</taxon>
        <taxon>Auriscalpium</taxon>
    </lineage>
</organism>
<accession>A0ACB8R436</accession>
<reference evidence="1" key="2">
    <citation type="journal article" date="2022" name="New Phytol.">
        <title>Evolutionary transition to the ectomycorrhizal habit in the genomes of a hyperdiverse lineage of mushroom-forming fungi.</title>
        <authorList>
            <person name="Looney B."/>
            <person name="Miyauchi S."/>
            <person name="Morin E."/>
            <person name="Drula E."/>
            <person name="Courty P.E."/>
            <person name="Kohler A."/>
            <person name="Kuo A."/>
            <person name="LaButti K."/>
            <person name="Pangilinan J."/>
            <person name="Lipzen A."/>
            <person name="Riley R."/>
            <person name="Andreopoulos W."/>
            <person name="He G."/>
            <person name="Johnson J."/>
            <person name="Nolan M."/>
            <person name="Tritt A."/>
            <person name="Barry K.W."/>
            <person name="Grigoriev I.V."/>
            <person name="Nagy L.G."/>
            <person name="Hibbett D."/>
            <person name="Henrissat B."/>
            <person name="Matheny P.B."/>
            <person name="Labbe J."/>
            <person name="Martin F.M."/>
        </authorList>
    </citation>
    <scope>NUCLEOTIDE SEQUENCE</scope>
    <source>
        <strain evidence="1">FP105234-sp</strain>
    </source>
</reference>
<proteinExistence type="predicted"/>
<dbReference type="Proteomes" id="UP000814033">
    <property type="component" value="Unassembled WGS sequence"/>
</dbReference>
<protein>
    <submittedName>
        <fullName evidence="1">Uncharacterized protein</fullName>
    </submittedName>
</protein>
<keyword evidence="2" id="KW-1185">Reference proteome</keyword>